<evidence type="ECO:0000313" key="1">
    <source>
        <dbReference type="EMBL" id="KAF7289113.1"/>
    </source>
</evidence>
<gene>
    <name evidence="1" type="ORF">HMN09_01359500</name>
</gene>
<proteinExistence type="predicted"/>
<sequence length="100" mass="10678">MNNWQDTPTSFVTTIVINTTIPTTTLTSAAACAACFAPIGDRAPMRFPTLADAATPIPNGMVFRTGLRSSPGGNCRQLSQPTSCKRNDLKRNPFSCDLEG</sequence>
<dbReference type="Proteomes" id="UP000613580">
    <property type="component" value="Unassembled WGS sequence"/>
</dbReference>
<organism evidence="1 2">
    <name type="scientific">Mycena chlorophos</name>
    <name type="common">Agaric fungus</name>
    <name type="synonym">Agaricus chlorophos</name>
    <dbReference type="NCBI Taxonomy" id="658473"/>
    <lineage>
        <taxon>Eukaryota</taxon>
        <taxon>Fungi</taxon>
        <taxon>Dikarya</taxon>
        <taxon>Basidiomycota</taxon>
        <taxon>Agaricomycotina</taxon>
        <taxon>Agaricomycetes</taxon>
        <taxon>Agaricomycetidae</taxon>
        <taxon>Agaricales</taxon>
        <taxon>Marasmiineae</taxon>
        <taxon>Mycenaceae</taxon>
        <taxon>Mycena</taxon>
    </lineage>
</organism>
<reference evidence="1" key="1">
    <citation type="submission" date="2020-05" db="EMBL/GenBank/DDBJ databases">
        <title>Mycena genomes resolve the evolution of fungal bioluminescence.</title>
        <authorList>
            <person name="Tsai I.J."/>
        </authorList>
    </citation>
    <scope>NUCLEOTIDE SEQUENCE</scope>
    <source>
        <strain evidence="1">110903Hualien_Pintung</strain>
    </source>
</reference>
<name>A0A8H6VT54_MYCCL</name>
<evidence type="ECO:0000313" key="2">
    <source>
        <dbReference type="Proteomes" id="UP000613580"/>
    </source>
</evidence>
<comment type="caution">
    <text evidence="1">The sequence shown here is derived from an EMBL/GenBank/DDBJ whole genome shotgun (WGS) entry which is preliminary data.</text>
</comment>
<dbReference type="AlphaFoldDB" id="A0A8H6VT54"/>
<accession>A0A8H6VT54</accession>
<dbReference type="EMBL" id="JACAZE010000030">
    <property type="protein sequence ID" value="KAF7289113.1"/>
    <property type="molecule type" value="Genomic_DNA"/>
</dbReference>
<keyword evidence="2" id="KW-1185">Reference proteome</keyword>
<protein>
    <submittedName>
        <fullName evidence="1">Uncharacterized protein</fullName>
    </submittedName>
</protein>